<evidence type="ECO:0000313" key="2">
    <source>
        <dbReference type="EMBL" id="KAJ3598480.1"/>
    </source>
</evidence>
<dbReference type="AlphaFoldDB" id="A0A9Q0IHR1"/>
<evidence type="ECO:0000256" key="1">
    <source>
        <dbReference type="SAM" id="MobiDB-lite"/>
    </source>
</evidence>
<reference evidence="2" key="1">
    <citation type="submission" date="2022-07" db="EMBL/GenBank/DDBJ databases">
        <title>Chromosome-level genome of Muraenolepis orangiensis.</title>
        <authorList>
            <person name="Kim J."/>
        </authorList>
    </citation>
    <scope>NUCLEOTIDE SEQUENCE</scope>
    <source>
        <strain evidence="2">KU_S4_2022</strain>
        <tissue evidence="2">Muscle</tissue>
    </source>
</reference>
<protein>
    <submittedName>
        <fullName evidence="2">Uncharacterized protein</fullName>
    </submittedName>
</protein>
<name>A0A9Q0IHR1_9TELE</name>
<accession>A0A9Q0IHR1</accession>
<evidence type="ECO:0000313" key="3">
    <source>
        <dbReference type="Proteomes" id="UP001148018"/>
    </source>
</evidence>
<comment type="caution">
    <text evidence="2">The sequence shown here is derived from an EMBL/GenBank/DDBJ whole genome shotgun (WGS) entry which is preliminary data.</text>
</comment>
<feature type="region of interest" description="Disordered" evidence="1">
    <location>
        <begin position="43"/>
        <end position="83"/>
    </location>
</feature>
<dbReference type="Proteomes" id="UP001148018">
    <property type="component" value="Unassembled WGS sequence"/>
</dbReference>
<organism evidence="2 3">
    <name type="scientific">Muraenolepis orangiensis</name>
    <name type="common">Patagonian moray cod</name>
    <dbReference type="NCBI Taxonomy" id="630683"/>
    <lineage>
        <taxon>Eukaryota</taxon>
        <taxon>Metazoa</taxon>
        <taxon>Chordata</taxon>
        <taxon>Craniata</taxon>
        <taxon>Vertebrata</taxon>
        <taxon>Euteleostomi</taxon>
        <taxon>Actinopterygii</taxon>
        <taxon>Neopterygii</taxon>
        <taxon>Teleostei</taxon>
        <taxon>Neoteleostei</taxon>
        <taxon>Acanthomorphata</taxon>
        <taxon>Zeiogadaria</taxon>
        <taxon>Gadariae</taxon>
        <taxon>Gadiformes</taxon>
        <taxon>Muraenolepidoidei</taxon>
        <taxon>Muraenolepididae</taxon>
        <taxon>Muraenolepis</taxon>
    </lineage>
</organism>
<gene>
    <name evidence="2" type="ORF">NHX12_001990</name>
</gene>
<feature type="compositionally biased region" description="Pro residues" evidence="1">
    <location>
        <begin position="70"/>
        <end position="80"/>
    </location>
</feature>
<proteinExistence type="predicted"/>
<keyword evidence="3" id="KW-1185">Reference proteome</keyword>
<dbReference type="EMBL" id="JANIIK010000109">
    <property type="protein sequence ID" value="KAJ3598480.1"/>
    <property type="molecule type" value="Genomic_DNA"/>
</dbReference>
<sequence length="94" mass="10505">MGHGAMWLSHTTVPDRNRAVLVQCPLSFEELFGPHFAEVVTHLQTVSDDPPPDGQRGLDQARRRHHECPSSPPPPQPPPEQQRQHVFLPVAGCF</sequence>